<keyword evidence="3 11" id="KW-0489">Methyltransferase</keyword>
<protein>
    <recommendedName>
        <fullName evidence="2">site-specific DNA-methyltransferase (adenine-specific)</fullName>
        <ecNumber evidence="2">2.1.1.72</ecNumber>
    </recommendedName>
</protein>
<comment type="similarity">
    <text evidence="1">Belongs to the N(4)/N(6)-methyltransferase family.</text>
</comment>
<dbReference type="GO" id="GO:0008168">
    <property type="term" value="F:methyltransferase activity"/>
    <property type="evidence" value="ECO:0007669"/>
    <property type="project" value="UniProtKB-KW"/>
</dbReference>
<evidence type="ECO:0000256" key="5">
    <source>
        <dbReference type="ARBA" id="ARBA00022691"/>
    </source>
</evidence>
<dbReference type="InterPro" id="IPR003356">
    <property type="entry name" value="DNA_methylase_A-5"/>
</dbReference>
<keyword evidence="12" id="KW-1185">Reference proteome</keyword>
<dbReference type="Pfam" id="PF02384">
    <property type="entry name" value="N6_Mtase"/>
    <property type="match status" value="1"/>
</dbReference>
<dbReference type="Pfam" id="PF12161">
    <property type="entry name" value="HsdM_N"/>
    <property type="match status" value="1"/>
</dbReference>
<keyword evidence="5" id="KW-0949">S-adenosyl-L-methionine</keyword>
<dbReference type="EMBL" id="JAEQND010000005">
    <property type="protein sequence ID" value="MBL0425404.1"/>
    <property type="molecule type" value="Genomic_DNA"/>
</dbReference>
<dbReference type="Gene3D" id="3.40.50.150">
    <property type="entry name" value="Vaccinia Virus protein VP39"/>
    <property type="match status" value="1"/>
</dbReference>
<dbReference type="InterPro" id="IPR029063">
    <property type="entry name" value="SAM-dependent_MTases_sf"/>
</dbReference>
<keyword evidence="6" id="KW-0680">Restriction system</keyword>
<evidence type="ECO:0000256" key="2">
    <source>
        <dbReference type="ARBA" id="ARBA00011900"/>
    </source>
</evidence>
<proteinExistence type="inferred from homology"/>
<feature type="domain" description="N6 adenine-specific DNA methyltransferase N-terminal" evidence="10">
    <location>
        <begin position="6"/>
        <end position="136"/>
    </location>
</feature>
<dbReference type="PANTHER" id="PTHR42933">
    <property type="entry name" value="SLR6095 PROTEIN"/>
    <property type="match status" value="1"/>
</dbReference>
<evidence type="ECO:0000313" key="11">
    <source>
        <dbReference type="EMBL" id="MBL0425404.1"/>
    </source>
</evidence>
<evidence type="ECO:0000256" key="6">
    <source>
        <dbReference type="ARBA" id="ARBA00022747"/>
    </source>
</evidence>
<dbReference type="PROSITE" id="PS00092">
    <property type="entry name" value="N6_MTASE"/>
    <property type="match status" value="1"/>
</dbReference>
<dbReference type="EC" id="2.1.1.72" evidence="2"/>
<dbReference type="Proteomes" id="UP000622707">
    <property type="component" value="Unassembled WGS sequence"/>
</dbReference>
<evidence type="ECO:0000256" key="3">
    <source>
        <dbReference type="ARBA" id="ARBA00022603"/>
    </source>
</evidence>
<comment type="caution">
    <text evidence="11">The sequence shown here is derived from an EMBL/GenBank/DDBJ whole genome shotgun (WGS) entry which is preliminary data.</text>
</comment>
<evidence type="ECO:0000259" key="10">
    <source>
        <dbReference type="Pfam" id="PF12161"/>
    </source>
</evidence>
<sequence>MLTGELRSQVDAIWNAFWSGGISNPMEVLEQITYLLFIRRLDDAHTLEENKALTLGKPMSNRVFPAGTDEKGRDYQDLRWSRFKNFAPAEMHKVVGEHVFPFLRQLGGSGSSYALHMKDARFTIPTPGLLAKVVDMLDHVPMEDRDTKGDLYEYMLGKIASAGQNGQFRTPRHIIKLMVAMTQPMPKDVICDPASGTCGFLVAAGEYLRERHPGLFRDAAARAHFHKGMFHGYDFDNTMLRIGSMNMALHGVDDPDIRYKDSLSEEHAGDEEKYSLVLANPPFAGSLDYENTAKDLLAIVKTKKTELLFLALFLRLLKPGGRAAVIVPDGVLFGSSKAHKELRRILVEDHKLDGVVSLPSGAFKPYAGVSTAILLFTKTNSGGTDHVWFYDMQADGWSLDDKRQPLLDETKLGPTPALPLSEAEHAKNNLPDALTRWAERDSGERERPRTTQSFCVPKEEIAAQGYDLSLNRYKGVVSETMERERPSEILAKLKQLEAQIREGMEELEGMLK</sequence>
<organism evidence="11 12">
    <name type="scientific">Ramlibacter alkalitolerans</name>
    <dbReference type="NCBI Taxonomy" id="2039631"/>
    <lineage>
        <taxon>Bacteria</taxon>
        <taxon>Pseudomonadati</taxon>
        <taxon>Pseudomonadota</taxon>
        <taxon>Betaproteobacteria</taxon>
        <taxon>Burkholderiales</taxon>
        <taxon>Comamonadaceae</taxon>
        <taxon>Ramlibacter</taxon>
    </lineage>
</organism>
<keyword evidence="4" id="KW-0808">Transferase</keyword>
<dbReference type="SUPFAM" id="SSF53335">
    <property type="entry name" value="S-adenosyl-L-methionine-dependent methyltransferases"/>
    <property type="match status" value="1"/>
</dbReference>
<evidence type="ECO:0000259" key="9">
    <source>
        <dbReference type="Pfam" id="PF02384"/>
    </source>
</evidence>
<feature type="domain" description="DNA methylase adenine-specific" evidence="9">
    <location>
        <begin position="144"/>
        <end position="476"/>
    </location>
</feature>
<dbReference type="InterPro" id="IPR022749">
    <property type="entry name" value="D12N6_MeTrfase_N"/>
</dbReference>
<accession>A0ABS1JMD0</accession>
<dbReference type="Gene3D" id="1.20.1260.30">
    <property type="match status" value="1"/>
</dbReference>
<reference evidence="11 12" key="1">
    <citation type="journal article" date="2017" name="Int. J. Syst. Evol. Microbiol.">
        <title>Ramlibacter alkalitolerans sp. nov., alkali-tolerant bacterium isolated from soil of ginseng.</title>
        <authorList>
            <person name="Lee D.H."/>
            <person name="Cha C.J."/>
        </authorList>
    </citation>
    <scope>NUCLEOTIDE SEQUENCE [LARGE SCALE GENOMIC DNA]</scope>
    <source>
        <strain evidence="11 12">KACC 19305</strain>
    </source>
</reference>
<dbReference type="InterPro" id="IPR051537">
    <property type="entry name" value="DNA_Adenine_Mtase"/>
</dbReference>
<dbReference type="InterPro" id="IPR002052">
    <property type="entry name" value="DNA_methylase_N6_adenine_CS"/>
</dbReference>
<dbReference type="PRINTS" id="PR00507">
    <property type="entry name" value="N12N6MTFRASE"/>
</dbReference>
<dbReference type="PANTHER" id="PTHR42933:SF3">
    <property type="entry name" value="TYPE I RESTRICTION ENZYME MJAVIII METHYLASE SUBUNIT"/>
    <property type="match status" value="1"/>
</dbReference>
<evidence type="ECO:0000256" key="8">
    <source>
        <dbReference type="SAM" id="MobiDB-lite"/>
    </source>
</evidence>
<evidence type="ECO:0000256" key="1">
    <source>
        <dbReference type="ARBA" id="ARBA00006594"/>
    </source>
</evidence>
<evidence type="ECO:0000256" key="7">
    <source>
        <dbReference type="ARBA" id="ARBA00047942"/>
    </source>
</evidence>
<dbReference type="RefSeq" id="WP_201688980.1">
    <property type="nucleotide sequence ID" value="NZ_JAEQND010000005.1"/>
</dbReference>
<dbReference type="GO" id="GO:0032259">
    <property type="term" value="P:methylation"/>
    <property type="evidence" value="ECO:0007669"/>
    <property type="project" value="UniProtKB-KW"/>
</dbReference>
<comment type="catalytic activity">
    <reaction evidence="7">
        <text>a 2'-deoxyadenosine in DNA + S-adenosyl-L-methionine = an N(6)-methyl-2'-deoxyadenosine in DNA + S-adenosyl-L-homocysteine + H(+)</text>
        <dbReference type="Rhea" id="RHEA:15197"/>
        <dbReference type="Rhea" id="RHEA-COMP:12418"/>
        <dbReference type="Rhea" id="RHEA-COMP:12419"/>
        <dbReference type="ChEBI" id="CHEBI:15378"/>
        <dbReference type="ChEBI" id="CHEBI:57856"/>
        <dbReference type="ChEBI" id="CHEBI:59789"/>
        <dbReference type="ChEBI" id="CHEBI:90615"/>
        <dbReference type="ChEBI" id="CHEBI:90616"/>
        <dbReference type="EC" id="2.1.1.72"/>
    </reaction>
</comment>
<name>A0ABS1JMD0_9BURK</name>
<dbReference type="InterPro" id="IPR038333">
    <property type="entry name" value="T1MK-like_N_sf"/>
</dbReference>
<feature type="region of interest" description="Disordered" evidence="8">
    <location>
        <begin position="408"/>
        <end position="431"/>
    </location>
</feature>
<evidence type="ECO:0000313" key="12">
    <source>
        <dbReference type="Proteomes" id="UP000622707"/>
    </source>
</evidence>
<gene>
    <name evidence="11" type="ORF">JI746_09800</name>
</gene>
<evidence type="ECO:0000256" key="4">
    <source>
        <dbReference type="ARBA" id="ARBA00022679"/>
    </source>
</evidence>